<dbReference type="PANTHER" id="PTHR46483">
    <property type="entry name" value="PHOSPHOLIPASE A1 PLIP2, CHLOROPLASTIC"/>
    <property type="match status" value="1"/>
</dbReference>
<reference evidence="1 2" key="1">
    <citation type="submission" date="2018-10" db="EMBL/GenBank/DDBJ databases">
        <title>A high-quality apple genome assembly.</title>
        <authorList>
            <person name="Hu J."/>
        </authorList>
    </citation>
    <scope>NUCLEOTIDE SEQUENCE [LARGE SCALE GENOMIC DNA]</scope>
    <source>
        <strain evidence="2">cv. HFTH1</strain>
        <tissue evidence="1">Young leaf</tissue>
    </source>
</reference>
<evidence type="ECO:0000313" key="1">
    <source>
        <dbReference type="EMBL" id="RXI01534.1"/>
    </source>
</evidence>
<sequence length="201" mass="22757">MECSSFTFRAFPPSSTLRPKDIFKERIRVRSFYSVNHLCHCINRIHAVPSKLPHSNCSIVPNQLRSFLFCSNTSKYMKMQASMNMMGKFDNAHHEGENDGCGSGGEEGSCVESCSLEENDGEMIDRSYDPESFSRVPWSDTKLFSKLAFLCNMASVIPEIKAEDLNIYYGLQFVTSSLEKKAEVACFMERFNNDKSTCSSK</sequence>
<comment type="caution">
    <text evidence="1">The sequence shown here is derived from an EMBL/GenBank/DDBJ whole genome shotgun (WGS) entry which is preliminary data.</text>
</comment>
<accession>A0A498K5J9</accession>
<dbReference type="PANTHER" id="PTHR46483:SF1">
    <property type="entry name" value="PHOSPHOLIPASE A1 PLIP1, CHLOROPLASTIC"/>
    <property type="match status" value="1"/>
</dbReference>
<organism evidence="1 2">
    <name type="scientific">Malus domestica</name>
    <name type="common">Apple</name>
    <name type="synonym">Pyrus malus</name>
    <dbReference type="NCBI Taxonomy" id="3750"/>
    <lineage>
        <taxon>Eukaryota</taxon>
        <taxon>Viridiplantae</taxon>
        <taxon>Streptophyta</taxon>
        <taxon>Embryophyta</taxon>
        <taxon>Tracheophyta</taxon>
        <taxon>Spermatophyta</taxon>
        <taxon>Magnoliopsida</taxon>
        <taxon>eudicotyledons</taxon>
        <taxon>Gunneridae</taxon>
        <taxon>Pentapetalae</taxon>
        <taxon>rosids</taxon>
        <taxon>fabids</taxon>
        <taxon>Rosales</taxon>
        <taxon>Rosaceae</taxon>
        <taxon>Amygdaloideae</taxon>
        <taxon>Maleae</taxon>
        <taxon>Malus</taxon>
    </lineage>
</organism>
<dbReference type="AlphaFoldDB" id="A0A498K5J9"/>
<dbReference type="InterPro" id="IPR043367">
    <property type="entry name" value="PLIP1/2/3"/>
</dbReference>
<gene>
    <name evidence="1" type="ORF">DVH24_014883</name>
</gene>
<name>A0A498K5J9_MALDO</name>
<dbReference type="EMBL" id="RDQH01000330">
    <property type="protein sequence ID" value="RXI01534.1"/>
    <property type="molecule type" value="Genomic_DNA"/>
</dbReference>
<dbReference type="GO" id="GO:0008970">
    <property type="term" value="F:phospholipase A1 activity"/>
    <property type="evidence" value="ECO:0007669"/>
    <property type="project" value="InterPro"/>
</dbReference>
<dbReference type="Proteomes" id="UP000290289">
    <property type="component" value="Chromosome 4"/>
</dbReference>
<keyword evidence="2" id="KW-1185">Reference proteome</keyword>
<protein>
    <submittedName>
        <fullName evidence="1">Uncharacterized protein</fullName>
    </submittedName>
</protein>
<evidence type="ECO:0000313" key="2">
    <source>
        <dbReference type="Proteomes" id="UP000290289"/>
    </source>
</evidence>
<proteinExistence type="predicted"/>